<protein>
    <submittedName>
        <fullName evidence="1">Uncharacterized protein</fullName>
    </submittedName>
</protein>
<reference evidence="1 2" key="1">
    <citation type="journal article" date="2018" name="J. Microbiol.">
        <title>Baekduia soli gen. nov., sp. nov., a novel bacterium isolated from the soil of Baekdu Mountain and proposal of a novel family name, Baekduiaceae fam. nov.</title>
        <authorList>
            <person name="An D.S."/>
            <person name="Siddiqi M.Z."/>
            <person name="Kim K.H."/>
            <person name="Yu H.S."/>
            <person name="Im W.T."/>
        </authorList>
    </citation>
    <scope>NUCLEOTIDE SEQUENCE [LARGE SCALE GENOMIC DNA]</scope>
    <source>
        <strain evidence="1 2">BR7-21</strain>
    </source>
</reference>
<dbReference type="RefSeq" id="WP_146915166.1">
    <property type="nucleotide sequence ID" value="NZ_CP042430.1"/>
</dbReference>
<evidence type="ECO:0000313" key="1">
    <source>
        <dbReference type="EMBL" id="QEC46209.1"/>
    </source>
</evidence>
<dbReference type="Proteomes" id="UP000321805">
    <property type="component" value="Chromosome"/>
</dbReference>
<organism evidence="1 2">
    <name type="scientific">Baekduia soli</name>
    <dbReference type="NCBI Taxonomy" id="496014"/>
    <lineage>
        <taxon>Bacteria</taxon>
        <taxon>Bacillati</taxon>
        <taxon>Actinomycetota</taxon>
        <taxon>Thermoleophilia</taxon>
        <taxon>Solirubrobacterales</taxon>
        <taxon>Baekduiaceae</taxon>
        <taxon>Baekduia</taxon>
    </lineage>
</organism>
<proteinExistence type="predicted"/>
<gene>
    <name evidence="1" type="ORF">FSW04_00565</name>
</gene>
<dbReference type="KEGG" id="bsol:FSW04_00565"/>
<name>A0A5B8TZR0_9ACTN</name>
<dbReference type="EMBL" id="CP042430">
    <property type="protein sequence ID" value="QEC46209.1"/>
    <property type="molecule type" value="Genomic_DNA"/>
</dbReference>
<dbReference type="AlphaFoldDB" id="A0A5B8TZR0"/>
<accession>A0A5B8TZR0</accession>
<sequence length="83" mass="8845">MSASDQLSLTLGPCFAVAVEDRFSPGLTGRTDRDYLSPPQPRDDALTLAALLLDSGADLDGDGPWQRALAGGRRTVRLVETDD</sequence>
<dbReference type="OrthoDB" id="9886229at2"/>
<evidence type="ECO:0000313" key="2">
    <source>
        <dbReference type="Proteomes" id="UP000321805"/>
    </source>
</evidence>
<keyword evidence="2" id="KW-1185">Reference proteome</keyword>